<dbReference type="Gene3D" id="3.40.50.150">
    <property type="entry name" value="Vaccinia Virus protein VP39"/>
    <property type="match status" value="2"/>
</dbReference>
<evidence type="ECO:0000313" key="5">
    <source>
        <dbReference type="RefSeq" id="XP_022294561.1"/>
    </source>
</evidence>
<dbReference type="AlphaFoldDB" id="A0A8B8ATZ0"/>
<dbReference type="GO" id="GO:0005794">
    <property type="term" value="C:Golgi apparatus"/>
    <property type="evidence" value="ECO:0007669"/>
    <property type="project" value="TreeGrafter"/>
</dbReference>
<dbReference type="KEGG" id="cvn:111104747"/>
<feature type="transmembrane region" description="Helical" evidence="1">
    <location>
        <begin position="21"/>
        <end position="39"/>
    </location>
</feature>
<organism evidence="3 5">
    <name type="scientific">Crassostrea virginica</name>
    <name type="common">Eastern oyster</name>
    <dbReference type="NCBI Taxonomy" id="6565"/>
    <lineage>
        <taxon>Eukaryota</taxon>
        <taxon>Metazoa</taxon>
        <taxon>Spiralia</taxon>
        <taxon>Lophotrochozoa</taxon>
        <taxon>Mollusca</taxon>
        <taxon>Bivalvia</taxon>
        <taxon>Autobranchia</taxon>
        <taxon>Pteriomorphia</taxon>
        <taxon>Ostreida</taxon>
        <taxon>Ostreoidea</taxon>
        <taxon>Ostreidae</taxon>
        <taxon>Crassostrea</taxon>
    </lineage>
</organism>
<keyword evidence="1" id="KW-0812">Transmembrane</keyword>
<dbReference type="InterPro" id="IPR053202">
    <property type="entry name" value="EGF_Rcpt_Signaling_Reg"/>
</dbReference>
<dbReference type="PANTHER" id="PTHR34009:SF2">
    <property type="entry name" value="PROTEIN STAR"/>
    <property type="match status" value="1"/>
</dbReference>
<feature type="domain" description="Methyltransferase FkbM" evidence="2">
    <location>
        <begin position="106"/>
        <end position="273"/>
    </location>
</feature>
<dbReference type="InterPro" id="IPR006342">
    <property type="entry name" value="FkbM_mtfrase"/>
</dbReference>
<evidence type="ECO:0000259" key="2">
    <source>
        <dbReference type="Pfam" id="PF05050"/>
    </source>
</evidence>
<dbReference type="GO" id="GO:0006888">
    <property type="term" value="P:endoplasmic reticulum to Golgi vesicle-mediated transport"/>
    <property type="evidence" value="ECO:0007669"/>
    <property type="project" value="TreeGrafter"/>
</dbReference>
<reference evidence="4 5" key="1">
    <citation type="submission" date="2025-04" db="UniProtKB">
        <authorList>
            <consortium name="RefSeq"/>
        </authorList>
    </citation>
    <scope>IDENTIFICATION</scope>
    <source>
        <tissue evidence="4 5">Whole sample</tissue>
    </source>
</reference>
<sequence>MSAYNKCKLWFRRRIRRNWQTTAIFLIIAFCGFAIYASHQKSKKSLLDDEELKRKLVKRKRDIDKFLLKPHKTLYNLENKDKRYSQVKQDEVVFDILQKEKGFFVDIGAHDGQFLSNTLWLERQHDWTGLLIEANPELCQQIDKLKRHAWRLCACLSSSHKSVTFIKGNTVGGVIDHIDDHHIKMLDQKNRITVPCFSLEEVLNEIGVYHIDFYSLDVEGAEMYILQSLRNGLNNGIFTVDVWSIEYRVWDGQRIVVEKSKENLNVLRKYFHEIGGYFEHSQLSTDKNKQDGYALDVVFVRIKAWCKTRANFPNGTRCPNLNEDSRIKDYLVPPHPIHSVEDPNKRYSQAKQDQIVYEIIQKDGGFFVDIGAFDGQLFSNSLWLERKHKWSGLLIEANPELCARIDQLKRHAWRLCACLSDSLEKVSFLKGEALGGMEREVNEHHVKMLNRTNRVTVPCFSLETVLDEIKTYHIDFFSLDVEGAEMQILESLRKGLLSQRFTVDVWTIEYRVWDGKKIVLESSLANLNALRKYFKEIGGYSEHSQIPYENESGDGKSLDVLFVKNEMFCRKNEHLPNGKPCPR</sequence>
<dbReference type="GO" id="GO:0031902">
    <property type="term" value="C:late endosome membrane"/>
    <property type="evidence" value="ECO:0007669"/>
    <property type="project" value="TreeGrafter"/>
</dbReference>
<evidence type="ECO:0000313" key="3">
    <source>
        <dbReference type="Proteomes" id="UP000694844"/>
    </source>
</evidence>
<dbReference type="SUPFAM" id="SSF53335">
    <property type="entry name" value="S-adenosyl-L-methionine-dependent methyltransferases"/>
    <property type="match status" value="2"/>
</dbReference>
<keyword evidence="1" id="KW-1133">Transmembrane helix</keyword>
<accession>A0A8B8ATZ0</accession>
<dbReference type="GO" id="GO:0005886">
    <property type="term" value="C:plasma membrane"/>
    <property type="evidence" value="ECO:0007669"/>
    <property type="project" value="TreeGrafter"/>
</dbReference>
<proteinExistence type="predicted"/>
<dbReference type="NCBIfam" id="TIGR01444">
    <property type="entry name" value="fkbM_fam"/>
    <property type="match status" value="2"/>
</dbReference>
<dbReference type="GO" id="GO:0005789">
    <property type="term" value="C:endoplasmic reticulum membrane"/>
    <property type="evidence" value="ECO:0007669"/>
    <property type="project" value="TreeGrafter"/>
</dbReference>
<dbReference type="RefSeq" id="XP_022294561.1">
    <property type="nucleotide sequence ID" value="XM_022438853.1"/>
</dbReference>
<evidence type="ECO:0000313" key="4">
    <source>
        <dbReference type="RefSeq" id="XP_022294560.1"/>
    </source>
</evidence>
<dbReference type="OrthoDB" id="6092138at2759"/>
<feature type="domain" description="Methyltransferase FkbM" evidence="2">
    <location>
        <begin position="369"/>
        <end position="526"/>
    </location>
</feature>
<dbReference type="Proteomes" id="UP000694844">
    <property type="component" value="Chromosome 7"/>
</dbReference>
<dbReference type="GeneID" id="111104747"/>
<name>A0A8B8ATZ0_CRAVI</name>
<dbReference type="PANTHER" id="PTHR34009">
    <property type="entry name" value="PROTEIN STAR"/>
    <property type="match status" value="1"/>
</dbReference>
<evidence type="ECO:0000256" key="1">
    <source>
        <dbReference type="SAM" id="Phobius"/>
    </source>
</evidence>
<protein>
    <submittedName>
        <fullName evidence="4 5">Uncharacterized protein LOC111104747</fullName>
    </submittedName>
</protein>
<dbReference type="InterPro" id="IPR029063">
    <property type="entry name" value="SAM-dependent_MTases_sf"/>
</dbReference>
<keyword evidence="1" id="KW-0472">Membrane</keyword>
<dbReference type="Pfam" id="PF05050">
    <property type="entry name" value="Methyltransf_21"/>
    <property type="match status" value="2"/>
</dbReference>
<dbReference type="GO" id="GO:0016197">
    <property type="term" value="P:endosomal transport"/>
    <property type="evidence" value="ECO:0007669"/>
    <property type="project" value="TreeGrafter"/>
</dbReference>
<gene>
    <name evidence="4 5" type="primary">LOC111104747</name>
</gene>
<dbReference type="RefSeq" id="XP_022294560.1">
    <property type="nucleotide sequence ID" value="XM_022438852.1"/>
</dbReference>
<keyword evidence="3" id="KW-1185">Reference proteome</keyword>